<accession>A0AAN8KAE8</accession>
<comment type="caution">
    <text evidence="1">The sequence shown here is derived from an EMBL/GenBank/DDBJ whole genome shotgun (WGS) entry which is preliminary data.</text>
</comment>
<dbReference type="EMBL" id="JAZGQO010000003">
    <property type="protein sequence ID" value="KAK6189111.1"/>
    <property type="molecule type" value="Genomic_DNA"/>
</dbReference>
<gene>
    <name evidence="1" type="ORF">SNE40_005150</name>
</gene>
<evidence type="ECO:0000313" key="1">
    <source>
        <dbReference type="EMBL" id="KAK6189111.1"/>
    </source>
</evidence>
<reference evidence="1 2" key="1">
    <citation type="submission" date="2024-01" db="EMBL/GenBank/DDBJ databases">
        <title>The genome of the rayed Mediterranean limpet Patella caerulea (Linnaeus, 1758).</title>
        <authorList>
            <person name="Anh-Thu Weber A."/>
            <person name="Halstead-Nussloch G."/>
        </authorList>
    </citation>
    <scope>NUCLEOTIDE SEQUENCE [LARGE SCALE GENOMIC DNA]</scope>
    <source>
        <strain evidence="1">AATW-2023a</strain>
        <tissue evidence="1">Whole specimen</tissue>
    </source>
</reference>
<sequence>MKTDLVNQVNAGSSVVVLQQDAGRQRLYKPTIVYGGLTDERLYAQISNELGLNGTAFLPFAERLHRTFYIDDTLMVATQFDNISHISNTSFTWFTKSDLRHCFNTTLGGIRHSSADECFTKIQNGGELYVVVGEKGGFASFERKTPEMNDFVFSLPFHQSLRDFNSELISTTPPAWSIVIGSSASTNISTLTIELSEGAYTHNIVRSSENINFYVGPCWHQVYYKDANGTGTEEGSYDALLDAVMSGKRVRVKFGSHEKVLTVTMTYIGSNKLKVDAIFNSLSYRPNNDENISPLIRFYRIDTDS</sequence>
<organism evidence="1 2">
    <name type="scientific">Patella caerulea</name>
    <name type="common">Rayed Mediterranean limpet</name>
    <dbReference type="NCBI Taxonomy" id="87958"/>
    <lineage>
        <taxon>Eukaryota</taxon>
        <taxon>Metazoa</taxon>
        <taxon>Spiralia</taxon>
        <taxon>Lophotrochozoa</taxon>
        <taxon>Mollusca</taxon>
        <taxon>Gastropoda</taxon>
        <taxon>Patellogastropoda</taxon>
        <taxon>Patelloidea</taxon>
        <taxon>Patellidae</taxon>
        <taxon>Patella</taxon>
    </lineage>
</organism>
<name>A0AAN8KAE8_PATCE</name>
<protein>
    <submittedName>
        <fullName evidence="1">Uncharacterized protein</fullName>
    </submittedName>
</protein>
<dbReference type="AlphaFoldDB" id="A0AAN8KAE8"/>
<dbReference type="Proteomes" id="UP001347796">
    <property type="component" value="Unassembled WGS sequence"/>
</dbReference>
<evidence type="ECO:0000313" key="2">
    <source>
        <dbReference type="Proteomes" id="UP001347796"/>
    </source>
</evidence>
<keyword evidence="2" id="KW-1185">Reference proteome</keyword>
<proteinExistence type="predicted"/>